<dbReference type="EMBL" id="MPDP01000300">
    <property type="protein sequence ID" value="KAK1451117.1"/>
    <property type="molecule type" value="Genomic_DNA"/>
</dbReference>
<gene>
    <name evidence="1" type="ORF">CCUS01_11101</name>
</gene>
<dbReference type="AlphaFoldDB" id="A0AAI9U7A1"/>
<dbReference type="Proteomes" id="UP001239213">
    <property type="component" value="Unassembled WGS sequence"/>
</dbReference>
<keyword evidence="2" id="KW-1185">Reference proteome</keyword>
<comment type="caution">
    <text evidence="1">The sequence shown here is derived from an EMBL/GenBank/DDBJ whole genome shotgun (WGS) entry which is preliminary data.</text>
</comment>
<evidence type="ECO:0000313" key="2">
    <source>
        <dbReference type="Proteomes" id="UP001239213"/>
    </source>
</evidence>
<sequence>MIRTWKHNHAFHTDTYLTLSSSTPMPTGCFTESSSEAKAKGFLSARMSCVLPCLAAAWWQLAFAHLTSPTYVDTPPPAA</sequence>
<protein>
    <submittedName>
        <fullName evidence="1">Uncharacterized protein</fullName>
    </submittedName>
</protein>
<proteinExistence type="predicted"/>
<accession>A0AAI9U7A1</accession>
<organism evidence="1 2">
    <name type="scientific">Colletotrichum cuscutae</name>
    <dbReference type="NCBI Taxonomy" id="1209917"/>
    <lineage>
        <taxon>Eukaryota</taxon>
        <taxon>Fungi</taxon>
        <taxon>Dikarya</taxon>
        <taxon>Ascomycota</taxon>
        <taxon>Pezizomycotina</taxon>
        <taxon>Sordariomycetes</taxon>
        <taxon>Hypocreomycetidae</taxon>
        <taxon>Glomerellales</taxon>
        <taxon>Glomerellaceae</taxon>
        <taxon>Colletotrichum</taxon>
        <taxon>Colletotrichum acutatum species complex</taxon>
    </lineage>
</organism>
<evidence type="ECO:0000313" key="1">
    <source>
        <dbReference type="EMBL" id="KAK1451117.1"/>
    </source>
</evidence>
<name>A0AAI9U7A1_9PEZI</name>
<reference evidence="1" key="1">
    <citation type="submission" date="2016-11" db="EMBL/GenBank/DDBJ databases">
        <title>The genome sequence of Colletotrichum cuscutae.</title>
        <authorList>
            <person name="Baroncelli R."/>
        </authorList>
    </citation>
    <scope>NUCLEOTIDE SEQUENCE</scope>
    <source>
        <strain evidence="1">IMI 304802</strain>
    </source>
</reference>